<reference evidence="1 2" key="1">
    <citation type="submission" date="2015-10" db="EMBL/GenBank/DDBJ databases">
        <title>Full genome of DAOMC 229536 Phialocephala scopiformis, a fungal endophyte of spruce producing the potent anti-insectan compound rugulosin.</title>
        <authorList>
            <consortium name="DOE Joint Genome Institute"/>
            <person name="Walker A.K."/>
            <person name="Frasz S.L."/>
            <person name="Seifert K.A."/>
            <person name="Miller J.D."/>
            <person name="Mondo S.J."/>
            <person name="Labutti K."/>
            <person name="Lipzen A."/>
            <person name="Dockter R."/>
            <person name="Kennedy M."/>
            <person name="Grigoriev I.V."/>
            <person name="Spatafora J.W."/>
        </authorList>
    </citation>
    <scope>NUCLEOTIDE SEQUENCE [LARGE SCALE GENOMIC DNA]</scope>
    <source>
        <strain evidence="1 2">CBS 120377</strain>
    </source>
</reference>
<keyword evidence="2" id="KW-1185">Reference proteome</keyword>
<evidence type="ECO:0000313" key="1">
    <source>
        <dbReference type="EMBL" id="KUJ18321.1"/>
    </source>
</evidence>
<accession>A0A194XDU3</accession>
<protein>
    <submittedName>
        <fullName evidence="1">Uncharacterized protein</fullName>
    </submittedName>
</protein>
<gene>
    <name evidence="1" type="ORF">LY89DRAFT_684242</name>
</gene>
<dbReference type="InParanoid" id="A0A194XDU3"/>
<organism evidence="1 2">
    <name type="scientific">Mollisia scopiformis</name>
    <name type="common">Conifer needle endophyte fungus</name>
    <name type="synonym">Phialocephala scopiformis</name>
    <dbReference type="NCBI Taxonomy" id="149040"/>
    <lineage>
        <taxon>Eukaryota</taxon>
        <taxon>Fungi</taxon>
        <taxon>Dikarya</taxon>
        <taxon>Ascomycota</taxon>
        <taxon>Pezizomycotina</taxon>
        <taxon>Leotiomycetes</taxon>
        <taxon>Helotiales</taxon>
        <taxon>Mollisiaceae</taxon>
        <taxon>Mollisia</taxon>
    </lineage>
</organism>
<dbReference type="GeneID" id="28824568"/>
<evidence type="ECO:0000313" key="2">
    <source>
        <dbReference type="Proteomes" id="UP000070700"/>
    </source>
</evidence>
<dbReference type="EMBL" id="KQ947413">
    <property type="protein sequence ID" value="KUJ18321.1"/>
    <property type="molecule type" value="Genomic_DNA"/>
</dbReference>
<dbReference type="AlphaFoldDB" id="A0A194XDU3"/>
<dbReference type="Proteomes" id="UP000070700">
    <property type="component" value="Unassembled WGS sequence"/>
</dbReference>
<sequence>MLNDIVLFVVSTRHTLGGTWADVHGSKLWSLADATALRGQHREIALSNMFGCCPTLSFNYPFGSLGCYHCAELEIGRDY</sequence>
<dbReference type="RefSeq" id="XP_018072676.1">
    <property type="nucleotide sequence ID" value="XM_018214842.1"/>
</dbReference>
<proteinExistence type="predicted"/>
<name>A0A194XDU3_MOLSC</name>
<dbReference type="KEGG" id="psco:LY89DRAFT_684242"/>